<protein>
    <submittedName>
        <fullName evidence="1">Uncharacterized protein</fullName>
    </submittedName>
</protein>
<proteinExistence type="predicted"/>
<name>A0A0E9PVV4_ANGAN</name>
<evidence type="ECO:0000313" key="1">
    <source>
        <dbReference type="EMBL" id="JAH08644.1"/>
    </source>
</evidence>
<reference evidence="1" key="1">
    <citation type="submission" date="2014-11" db="EMBL/GenBank/DDBJ databases">
        <authorList>
            <person name="Amaro Gonzalez C."/>
        </authorList>
    </citation>
    <scope>NUCLEOTIDE SEQUENCE</scope>
</reference>
<dbReference type="AlphaFoldDB" id="A0A0E9PVV4"/>
<dbReference type="EMBL" id="GBXM01099933">
    <property type="protein sequence ID" value="JAH08644.1"/>
    <property type="molecule type" value="Transcribed_RNA"/>
</dbReference>
<accession>A0A0E9PVV4</accession>
<sequence length="34" mass="4196">MILTKISTELLFNLFRHLQYYGIQRLIRHSNTFK</sequence>
<organism evidence="1">
    <name type="scientific">Anguilla anguilla</name>
    <name type="common">European freshwater eel</name>
    <name type="synonym">Muraena anguilla</name>
    <dbReference type="NCBI Taxonomy" id="7936"/>
    <lineage>
        <taxon>Eukaryota</taxon>
        <taxon>Metazoa</taxon>
        <taxon>Chordata</taxon>
        <taxon>Craniata</taxon>
        <taxon>Vertebrata</taxon>
        <taxon>Euteleostomi</taxon>
        <taxon>Actinopterygii</taxon>
        <taxon>Neopterygii</taxon>
        <taxon>Teleostei</taxon>
        <taxon>Anguilliformes</taxon>
        <taxon>Anguillidae</taxon>
        <taxon>Anguilla</taxon>
    </lineage>
</organism>
<reference evidence="1" key="2">
    <citation type="journal article" date="2015" name="Fish Shellfish Immunol.">
        <title>Early steps in the European eel (Anguilla anguilla)-Vibrio vulnificus interaction in the gills: Role of the RtxA13 toxin.</title>
        <authorList>
            <person name="Callol A."/>
            <person name="Pajuelo D."/>
            <person name="Ebbesson L."/>
            <person name="Teles M."/>
            <person name="MacKenzie S."/>
            <person name="Amaro C."/>
        </authorList>
    </citation>
    <scope>NUCLEOTIDE SEQUENCE</scope>
</reference>